<dbReference type="AlphaFoldDB" id="A0A1G8SEP9"/>
<dbReference type="InterPro" id="IPR018691">
    <property type="entry name" value="DUF2188"/>
</dbReference>
<dbReference type="EMBL" id="FNCO01000025">
    <property type="protein sequence ID" value="SDJ27160.1"/>
    <property type="molecule type" value="Genomic_DNA"/>
</dbReference>
<name>A0A1G8SEP9_9PSED</name>
<dbReference type="Pfam" id="PF09954">
    <property type="entry name" value="DUF2188"/>
    <property type="match status" value="1"/>
</dbReference>
<gene>
    <name evidence="2" type="ORF">SAMN05216605_1256</name>
</gene>
<feature type="region of interest" description="Disordered" evidence="1">
    <location>
        <begin position="53"/>
        <end position="75"/>
    </location>
</feature>
<evidence type="ECO:0008006" key="4">
    <source>
        <dbReference type="Google" id="ProtNLM"/>
    </source>
</evidence>
<organism evidence="2 3">
    <name type="scientific">Pseudomonas abietaniphila</name>
    <dbReference type="NCBI Taxonomy" id="89065"/>
    <lineage>
        <taxon>Bacteria</taxon>
        <taxon>Pseudomonadati</taxon>
        <taxon>Pseudomonadota</taxon>
        <taxon>Gammaproteobacteria</taxon>
        <taxon>Pseudomonadales</taxon>
        <taxon>Pseudomonadaceae</taxon>
        <taxon>Pseudomonas</taxon>
    </lineage>
</organism>
<reference evidence="3" key="1">
    <citation type="submission" date="2016-10" db="EMBL/GenBank/DDBJ databases">
        <authorList>
            <person name="Varghese N."/>
            <person name="Submissions S."/>
        </authorList>
    </citation>
    <scope>NUCLEOTIDE SEQUENCE [LARGE SCALE GENOMIC DNA]</scope>
    <source>
        <strain evidence="3">ATCC 700689</strain>
    </source>
</reference>
<dbReference type="Proteomes" id="UP000182894">
    <property type="component" value="Unassembled WGS sequence"/>
</dbReference>
<evidence type="ECO:0000313" key="2">
    <source>
        <dbReference type="EMBL" id="SDJ27160.1"/>
    </source>
</evidence>
<accession>A0A1G8SEP9</accession>
<protein>
    <recommendedName>
        <fullName evidence="4">DUF2188 domain-containing protein</fullName>
    </recommendedName>
</protein>
<keyword evidence="3" id="KW-1185">Reference proteome</keyword>
<proteinExistence type="predicted"/>
<sequence>MVDNYHITKSESGWALTKQGAQRASKTATTKAEIMMLAGEFLSDKTASLKVHKEDGTIQEERTYPRSADPAKTKG</sequence>
<evidence type="ECO:0000256" key="1">
    <source>
        <dbReference type="SAM" id="MobiDB-lite"/>
    </source>
</evidence>
<evidence type="ECO:0000313" key="3">
    <source>
        <dbReference type="Proteomes" id="UP000182894"/>
    </source>
</evidence>